<dbReference type="Pfam" id="PF11066">
    <property type="entry name" value="DUF2867"/>
    <property type="match status" value="1"/>
</dbReference>
<dbReference type="InterPro" id="IPR023393">
    <property type="entry name" value="START-like_dom_sf"/>
</dbReference>
<evidence type="ECO:0000313" key="2">
    <source>
        <dbReference type="Proteomes" id="UP000315677"/>
    </source>
</evidence>
<sequence length="324" mass="35245">MVRNVHERLVPAPIEVVGPLLDRLGGPDDVLWPSPAWEPMVLDRPLAVGAAGGHGPIRYRVVEYEPGRAVAFAFDPGHGFDGGHTFTAEPVGPDRTLLRHVAEGRLTGSMRLAWPLAIRWAHDAVLEEMFDNAERAVGHEPAHPARRSRWVRLLVALEAPRARPVAPPRTALLAGALPRVDWSDAHAVAALPGTPLDPQAWADAVFRDPPRWVSAALGLREVLVGLVGIDRGGRTAFDTVARCDDEVLLGSDANHLDFRASVRREADRVVLTTVVQLHNGRGRAYSALVRRVHPVVVRAMLDRAARTLSRSPAARTAEVPTTAR</sequence>
<reference evidence="1 2" key="1">
    <citation type="submission" date="2019-06" db="EMBL/GenBank/DDBJ databases">
        <title>Sequencing the genomes of 1000 actinobacteria strains.</title>
        <authorList>
            <person name="Klenk H.-P."/>
        </authorList>
    </citation>
    <scope>NUCLEOTIDE SEQUENCE [LARGE SCALE GENOMIC DNA]</scope>
    <source>
        <strain evidence="1 2">DSM 45301</strain>
    </source>
</reference>
<accession>A0A543DA71</accession>
<dbReference type="Proteomes" id="UP000315677">
    <property type="component" value="Unassembled WGS sequence"/>
</dbReference>
<comment type="caution">
    <text evidence="1">The sequence shown here is derived from an EMBL/GenBank/DDBJ whole genome shotgun (WGS) entry which is preliminary data.</text>
</comment>
<organism evidence="1 2">
    <name type="scientific">Pseudonocardia kunmingensis</name>
    <dbReference type="NCBI Taxonomy" id="630975"/>
    <lineage>
        <taxon>Bacteria</taxon>
        <taxon>Bacillati</taxon>
        <taxon>Actinomycetota</taxon>
        <taxon>Actinomycetes</taxon>
        <taxon>Pseudonocardiales</taxon>
        <taxon>Pseudonocardiaceae</taxon>
        <taxon>Pseudonocardia</taxon>
    </lineage>
</organism>
<evidence type="ECO:0000313" key="1">
    <source>
        <dbReference type="EMBL" id="TQM06178.1"/>
    </source>
</evidence>
<name>A0A543DA71_9PSEU</name>
<dbReference type="EMBL" id="VFPA01000004">
    <property type="protein sequence ID" value="TQM06178.1"/>
    <property type="molecule type" value="Genomic_DNA"/>
</dbReference>
<dbReference type="Gene3D" id="3.30.530.20">
    <property type="match status" value="1"/>
</dbReference>
<dbReference type="SUPFAM" id="SSF55961">
    <property type="entry name" value="Bet v1-like"/>
    <property type="match status" value="1"/>
</dbReference>
<gene>
    <name evidence="1" type="ORF">FB558_6423</name>
</gene>
<proteinExistence type="predicted"/>
<dbReference type="AlphaFoldDB" id="A0A543DA71"/>
<dbReference type="RefSeq" id="WP_211366993.1">
    <property type="nucleotide sequence ID" value="NZ_VFPA01000004.1"/>
</dbReference>
<protein>
    <submittedName>
        <fullName evidence="1">Uncharacterized protein DUF2867</fullName>
    </submittedName>
</protein>
<dbReference type="InterPro" id="IPR021295">
    <property type="entry name" value="DUF2867"/>
</dbReference>
<keyword evidence="2" id="KW-1185">Reference proteome</keyword>